<keyword evidence="10" id="KW-1185">Reference proteome</keyword>
<dbReference type="Proteomes" id="UP000721236">
    <property type="component" value="Unassembled WGS sequence"/>
</dbReference>
<evidence type="ECO:0000256" key="1">
    <source>
        <dbReference type="ARBA" id="ARBA00006249"/>
    </source>
</evidence>
<evidence type="ECO:0000256" key="3">
    <source>
        <dbReference type="ARBA" id="ARBA00022723"/>
    </source>
</evidence>
<dbReference type="EC" id="3.1.1.102" evidence="9"/>
<evidence type="ECO:0000313" key="9">
    <source>
        <dbReference type="EMBL" id="CAG9175024.1"/>
    </source>
</evidence>
<dbReference type="SUPFAM" id="SSF53474">
    <property type="entry name" value="alpha/beta-Hydrolases"/>
    <property type="match status" value="1"/>
</dbReference>
<dbReference type="PANTHER" id="PTHR33938">
    <property type="entry name" value="FERULOYL ESTERASE B-RELATED"/>
    <property type="match status" value="1"/>
</dbReference>
<dbReference type="GO" id="GO:0016787">
    <property type="term" value="F:hydrolase activity"/>
    <property type="evidence" value="ECO:0007669"/>
    <property type="project" value="UniProtKB-KW"/>
</dbReference>
<evidence type="ECO:0000256" key="6">
    <source>
        <dbReference type="ARBA" id="ARBA00022837"/>
    </source>
</evidence>
<keyword evidence="7" id="KW-1015">Disulfide bond</keyword>
<dbReference type="InterPro" id="IPR029058">
    <property type="entry name" value="AB_hydrolase_fold"/>
</dbReference>
<comment type="similarity">
    <text evidence="1">Belongs to the tannase family.</text>
</comment>
<feature type="signal peptide" evidence="8">
    <location>
        <begin position="1"/>
        <end position="36"/>
    </location>
</feature>
<evidence type="ECO:0000313" key="10">
    <source>
        <dbReference type="Proteomes" id="UP000721236"/>
    </source>
</evidence>
<accession>A0ABN7YNI5</accession>
<evidence type="ECO:0000256" key="7">
    <source>
        <dbReference type="ARBA" id="ARBA00023157"/>
    </source>
</evidence>
<reference evidence="9 10" key="1">
    <citation type="submission" date="2021-08" db="EMBL/GenBank/DDBJ databases">
        <authorList>
            <person name="Peeters C."/>
        </authorList>
    </citation>
    <scope>NUCLEOTIDE SEQUENCE [LARGE SCALE GENOMIC DNA]</scope>
    <source>
        <strain evidence="9 10">LMG 21510</strain>
    </source>
</reference>
<dbReference type="InterPro" id="IPR011118">
    <property type="entry name" value="Tannase/feruloyl_esterase"/>
</dbReference>
<evidence type="ECO:0000256" key="5">
    <source>
        <dbReference type="ARBA" id="ARBA00022801"/>
    </source>
</evidence>
<evidence type="ECO:0000256" key="4">
    <source>
        <dbReference type="ARBA" id="ARBA00022729"/>
    </source>
</evidence>
<organism evidence="9 10">
    <name type="scientific">Cupriavidus respiraculi</name>
    <dbReference type="NCBI Taxonomy" id="195930"/>
    <lineage>
        <taxon>Bacteria</taxon>
        <taxon>Pseudomonadati</taxon>
        <taxon>Pseudomonadota</taxon>
        <taxon>Betaproteobacteria</taxon>
        <taxon>Burkholderiales</taxon>
        <taxon>Burkholderiaceae</taxon>
        <taxon>Cupriavidus</taxon>
    </lineage>
</organism>
<sequence length="558" mass="58990">MQRHTLSRARIDTTAPASRRAALAALSALACAGVLAACGGDDDEPAPPPPPPATPTARACDIGSFADVRLDNATVQSATAVPAGSYTPPGARAALTGLPAFCRLQGTATPSADSLIRFEVWVPAGDAWNGKLVTTGNGGYSPALSYGDMAYAMRQGYAVIGGDTGHQSTDPNEMFWGVGHPEKIRDWGTRSINAITVPGKQLIAALQAKATARAYYYGCSTGGHQGYAEMQRYPADFDGVIAGAPGNNRVRLNIEFLYRFQSNRTPGDNATLILPPAKAALVTSTAVAACDALDGVTDGVMEDPRACTPDRFDVDAMLCPSGDAPTCLTAAQIDVVRKIHAGPKNPRTGAQLYPGYPVGSESGWPSYWGATEPVRADFWRLWVFDNPQWDWWTFDYDRDVTYADAKVGGLVDQTSTDLSAFKARGGKAIVYQGWQDPVVNPLDTIAYYERMRGAQGGQAQADDFFRLFLVPGMGHCSGGSGATNFGNGGAPSPTPDAGHDLLMALDEWVERGVAPDRIVAAKVTNGATTRTRPLCPYPKKAIYSGTGNTDDAASFTCG</sequence>
<dbReference type="Pfam" id="PF07519">
    <property type="entry name" value="Tannase"/>
    <property type="match status" value="1"/>
</dbReference>
<dbReference type="Gene3D" id="3.40.50.1820">
    <property type="entry name" value="alpha/beta hydrolase"/>
    <property type="match status" value="1"/>
</dbReference>
<keyword evidence="2" id="KW-0719">Serine esterase</keyword>
<dbReference type="RefSeq" id="WP_224042249.1">
    <property type="nucleotide sequence ID" value="NZ_CAJZAH010000002.1"/>
</dbReference>
<evidence type="ECO:0000256" key="8">
    <source>
        <dbReference type="SAM" id="SignalP"/>
    </source>
</evidence>
<feature type="chain" id="PRO_5046294782" evidence="8">
    <location>
        <begin position="37"/>
        <end position="558"/>
    </location>
</feature>
<keyword evidence="6" id="KW-0106">Calcium</keyword>
<evidence type="ECO:0000256" key="2">
    <source>
        <dbReference type="ARBA" id="ARBA00022487"/>
    </source>
</evidence>
<gene>
    <name evidence="9" type="ORF">LMG21510_02758</name>
</gene>
<keyword evidence="5 9" id="KW-0378">Hydrolase</keyword>
<proteinExistence type="inferred from homology"/>
<protein>
    <submittedName>
        <fullName evidence="9">Mono(2-hydroxyethyl) terephthalate hydrolase</fullName>
        <ecNumber evidence="9">3.1.1.102</ecNumber>
    </submittedName>
</protein>
<keyword evidence="4 8" id="KW-0732">Signal</keyword>
<dbReference type="PANTHER" id="PTHR33938:SF15">
    <property type="entry name" value="FERULOYL ESTERASE B-RELATED"/>
    <property type="match status" value="1"/>
</dbReference>
<name>A0ABN7YNI5_9BURK</name>
<dbReference type="PROSITE" id="PS51257">
    <property type="entry name" value="PROKAR_LIPOPROTEIN"/>
    <property type="match status" value="1"/>
</dbReference>
<comment type="caution">
    <text evidence="9">The sequence shown here is derived from an EMBL/GenBank/DDBJ whole genome shotgun (WGS) entry which is preliminary data.</text>
</comment>
<dbReference type="EMBL" id="CAJZAH010000002">
    <property type="protein sequence ID" value="CAG9175024.1"/>
    <property type="molecule type" value="Genomic_DNA"/>
</dbReference>
<keyword evidence="3" id="KW-0479">Metal-binding</keyword>